<dbReference type="Pfam" id="PF00535">
    <property type="entry name" value="Glycos_transf_2"/>
    <property type="match status" value="1"/>
</dbReference>
<dbReference type="EC" id="2.4.-.-" evidence="4"/>
<gene>
    <name evidence="4" type="ORF">KL86CLO1_12649</name>
</gene>
<protein>
    <submittedName>
        <fullName evidence="4">Glycosyltransferase, group 2 family protein</fullName>
        <ecNumber evidence="4">2.4.-.-</ecNumber>
    </submittedName>
</protein>
<evidence type="ECO:0000313" key="4">
    <source>
        <dbReference type="EMBL" id="SBW09405.1"/>
    </source>
</evidence>
<evidence type="ECO:0000256" key="1">
    <source>
        <dbReference type="ARBA" id="ARBA00022676"/>
    </source>
</evidence>
<keyword evidence="1 4" id="KW-0328">Glycosyltransferase</keyword>
<proteinExistence type="predicted"/>
<evidence type="ECO:0000259" key="3">
    <source>
        <dbReference type="Pfam" id="PF00535"/>
    </source>
</evidence>
<dbReference type="SUPFAM" id="SSF53448">
    <property type="entry name" value="Nucleotide-diphospho-sugar transferases"/>
    <property type="match status" value="1"/>
</dbReference>
<evidence type="ECO:0000256" key="2">
    <source>
        <dbReference type="ARBA" id="ARBA00022679"/>
    </source>
</evidence>
<feature type="domain" description="Glycosyltransferase 2-like" evidence="3">
    <location>
        <begin position="7"/>
        <end position="110"/>
    </location>
</feature>
<dbReference type="InterPro" id="IPR029044">
    <property type="entry name" value="Nucleotide-diphossugar_trans"/>
</dbReference>
<accession>A0A212KD19</accession>
<reference evidence="4" key="1">
    <citation type="submission" date="2016-04" db="EMBL/GenBank/DDBJ databases">
        <authorList>
            <person name="Evans L.H."/>
            <person name="Alamgir A."/>
            <person name="Owens N."/>
            <person name="Weber N.D."/>
            <person name="Virtaneva K."/>
            <person name="Barbian K."/>
            <person name="Babar A."/>
            <person name="Rosenke K."/>
        </authorList>
    </citation>
    <scope>NUCLEOTIDE SEQUENCE</scope>
    <source>
        <strain evidence="4">86</strain>
    </source>
</reference>
<dbReference type="EMBL" id="FLUN01000001">
    <property type="protein sequence ID" value="SBW09405.1"/>
    <property type="molecule type" value="Genomic_DNA"/>
</dbReference>
<dbReference type="InterPro" id="IPR001173">
    <property type="entry name" value="Glyco_trans_2-like"/>
</dbReference>
<dbReference type="GO" id="GO:0016757">
    <property type="term" value="F:glycosyltransferase activity"/>
    <property type="evidence" value="ECO:0007669"/>
    <property type="project" value="UniProtKB-KW"/>
</dbReference>
<organism evidence="4">
    <name type="scientific">uncultured Eubacteriales bacterium</name>
    <dbReference type="NCBI Taxonomy" id="172733"/>
    <lineage>
        <taxon>Bacteria</taxon>
        <taxon>Bacillati</taxon>
        <taxon>Bacillota</taxon>
        <taxon>Clostridia</taxon>
        <taxon>Eubacteriales</taxon>
        <taxon>environmental samples</taxon>
    </lineage>
</organism>
<sequence>MQKIITFAVPCYNSAAYMDHCVETLLAAGDDIEIILVDDGSTKDETPAICDRYAEQYPNIVKAIHQENGGHGEGVNQGLRNASGLYYKVVDSDDWLDTDALAEVMEKLREFAMNPAPVDLLIANYVYEHVEDNTQKVMRYTNVFPENRVFTWAEIGSFRPSQYLLMHSVIYRTEMLRACGLELPKHTFYVDNIFVYQPLPAVKSLYYMDVDLYRYFIGRSDQSVNEQVMVKRVDQQLRVTKLMIAAHNLRSIKAAHKKLGRYMTNYLSMMMTISSIFLIIDGTPEALGKKTELWEYLRTVDSALYHKMKYRSVSFVGNIPGYQGRKLSVGLYRMARKIYKFN</sequence>
<keyword evidence="2 4" id="KW-0808">Transferase</keyword>
<dbReference type="PANTHER" id="PTHR22916">
    <property type="entry name" value="GLYCOSYLTRANSFERASE"/>
    <property type="match status" value="1"/>
</dbReference>
<dbReference type="PANTHER" id="PTHR22916:SF51">
    <property type="entry name" value="GLYCOSYLTRANSFERASE EPSH-RELATED"/>
    <property type="match status" value="1"/>
</dbReference>
<dbReference type="AlphaFoldDB" id="A0A212KD19"/>
<dbReference type="CDD" id="cd00761">
    <property type="entry name" value="Glyco_tranf_GTA_type"/>
    <property type="match status" value="1"/>
</dbReference>
<name>A0A212KD19_9FIRM</name>
<dbReference type="Gene3D" id="3.90.550.10">
    <property type="entry name" value="Spore Coat Polysaccharide Biosynthesis Protein SpsA, Chain A"/>
    <property type="match status" value="1"/>
</dbReference>